<dbReference type="Proteomes" id="UP001283341">
    <property type="component" value="Unassembled WGS sequence"/>
</dbReference>
<keyword evidence="2" id="KW-1185">Reference proteome</keyword>
<dbReference type="PANTHER" id="PTHR24148">
    <property type="entry name" value="ANKYRIN REPEAT DOMAIN-CONTAINING PROTEIN 39 HOMOLOG-RELATED"/>
    <property type="match status" value="1"/>
</dbReference>
<evidence type="ECO:0000313" key="2">
    <source>
        <dbReference type="Proteomes" id="UP001283341"/>
    </source>
</evidence>
<comment type="caution">
    <text evidence="1">The sequence shown here is derived from an EMBL/GenBank/DDBJ whole genome shotgun (WGS) entry which is preliminary data.</text>
</comment>
<dbReference type="EMBL" id="JAUEDM010000005">
    <property type="protein sequence ID" value="KAK3317051.1"/>
    <property type="molecule type" value="Genomic_DNA"/>
</dbReference>
<name>A0AAE0I256_9PEZI</name>
<dbReference type="PANTHER" id="PTHR24148:SF64">
    <property type="entry name" value="HETEROKARYON INCOMPATIBILITY DOMAIN-CONTAINING PROTEIN"/>
    <property type="match status" value="1"/>
</dbReference>
<dbReference type="AlphaFoldDB" id="A0AAE0I256"/>
<dbReference type="InterPro" id="IPR052895">
    <property type="entry name" value="HetReg/Transcr_Mod"/>
</dbReference>
<gene>
    <name evidence="1" type="ORF">B0H66DRAFT_311154</name>
</gene>
<sequence>MKSIANISYAVLPFSISGPPAVTGIASRQVYRNCLEHIVPDIWREETELFLLATISAFETTLRHDKVYSVFALFKLLGIELPLPDYTLPISVVFESFVTTWIRSRTDLSIISLAIRNNDDVEGSNLNLPSWVPDWTQPLVLCASLDLEPDQSRPVEANIVDVTSAIILVHTAHRDAEKVRAAKESTLGSSTFLVPGKLHLEGYRVGTARVANSCPKIGDSRLHFPLHDRYYIDFNARFGEWCRMVSKMESYPTGEEPLAVLCYTTTADVT</sequence>
<reference evidence="1" key="2">
    <citation type="submission" date="2023-06" db="EMBL/GenBank/DDBJ databases">
        <authorList>
            <consortium name="Lawrence Berkeley National Laboratory"/>
            <person name="Haridas S."/>
            <person name="Hensen N."/>
            <person name="Bonometti L."/>
            <person name="Westerberg I."/>
            <person name="Brannstrom I.O."/>
            <person name="Guillou S."/>
            <person name="Cros-Aarteil S."/>
            <person name="Calhoun S."/>
            <person name="Kuo A."/>
            <person name="Mondo S."/>
            <person name="Pangilinan J."/>
            <person name="Riley R."/>
            <person name="Labutti K."/>
            <person name="Andreopoulos B."/>
            <person name="Lipzen A."/>
            <person name="Chen C."/>
            <person name="Yanf M."/>
            <person name="Daum C."/>
            <person name="Ng V."/>
            <person name="Clum A."/>
            <person name="Steindorff A."/>
            <person name="Ohm R."/>
            <person name="Martin F."/>
            <person name="Silar P."/>
            <person name="Natvig D."/>
            <person name="Lalanne C."/>
            <person name="Gautier V."/>
            <person name="Ament-Velasquez S.L."/>
            <person name="Kruys A."/>
            <person name="Hutchinson M.I."/>
            <person name="Powell A.J."/>
            <person name="Barry K."/>
            <person name="Miller A.N."/>
            <person name="Grigoriev I.V."/>
            <person name="Debuchy R."/>
            <person name="Gladieux P."/>
            <person name="Thoren M.H."/>
            <person name="Johannesson H."/>
        </authorList>
    </citation>
    <scope>NUCLEOTIDE SEQUENCE</scope>
    <source>
        <strain evidence="1">CBS 118394</strain>
    </source>
</reference>
<protein>
    <submittedName>
        <fullName evidence="1">Uncharacterized protein</fullName>
    </submittedName>
</protein>
<evidence type="ECO:0000313" key="1">
    <source>
        <dbReference type="EMBL" id="KAK3317051.1"/>
    </source>
</evidence>
<organism evidence="1 2">
    <name type="scientific">Apodospora peruviana</name>
    <dbReference type="NCBI Taxonomy" id="516989"/>
    <lineage>
        <taxon>Eukaryota</taxon>
        <taxon>Fungi</taxon>
        <taxon>Dikarya</taxon>
        <taxon>Ascomycota</taxon>
        <taxon>Pezizomycotina</taxon>
        <taxon>Sordariomycetes</taxon>
        <taxon>Sordariomycetidae</taxon>
        <taxon>Sordariales</taxon>
        <taxon>Lasiosphaeriaceae</taxon>
        <taxon>Apodospora</taxon>
    </lineage>
</organism>
<reference evidence="1" key="1">
    <citation type="journal article" date="2023" name="Mol. Phylogenet. Evol.">
        <title>Genome-scale phylogeny and comparative genomics of the fungal order Sordariales.</title>
        <authorList>
            <person name="Hensen N."/>
            <person name="Bonometti L."/>
            <person name="Westerberg I."/>
            <person name="Brannstrom I.O."/>
            <person name="Guillou S."/>
            <person name="Cros-Aarteil S."/>
            <person name="Calhoun S."/>
            <person name="Haridas S."/>
            <person name="Kuo A."/>
            <person name="Mondo S."/>
            <person name="Pangilinan J."/>
            <person name="Riley R."/>
            <person name="LaButti K."/>
            <person name="Andreopoulos B."/>
            <person name="Lipzen A."/>
            <person name="Chen C."/>
            <person name="Yan M."/>
            <person name="Daum C."/>
            <person name="Ng V."/>
            <person name="Clum A."/>
            <person name="Steindorff A."/>
            <person name="Ohm R.A."/>
            <person name="Martin F."/>
            <person name="Silar P."/>
            <person name="Natvig D.O."/>
            <person name="Lalanne C."/>
            <person name="Gautier V."/>
            <person name="Ament-Velasquez S.L."/>
            <person name="Kruys A."/>
            <person name="Hutchinson M.I."/>
            <person name="Powell A.J."/>
            <person name="Barry K."/>
            <person name="Miller A.N."/>
            <person name="Grigoriev I.V."/>
            <person name="Debuchy R."/>
            <person name="Gladieux P."/>
            <person name="Hiltunen Thoren M."/>
            <person name="Johannesson H."/>
        </authorList>
    </citation>
    <scope>NUCLEOTIDE SEQUENCE</scope>
    <source>
        <strain evidence="1">CBS 118394</strain>
    </source>
</reference>
<accession>A0AAE0I256</accession>
<proteinExistence type="predicted"/>